<dbReference type="GO" id="GO:0017057">
    <property type="term" value="F:6-phosphogluconolactonase activity"/>
    <property type="evidence" value="ECO:0007669"/>
    <property type="project" value="UniProtKB-UniRule"/>
</dbReference>
<dbReference type="PANTHER" id="PTHR11054">
    <property type="entry name" value="6-PHOSPHOGLUCONOLACTONASE"/>
    <property type="match status" value="1"/>
</dbReference>
<dbReference type="SUPFAM" id="SSF100950">
    <property type="entry name" value="NagB/RpiA/CoA transferase-like"/>
    <property type="match status" value="1"/>
</dbReference>
<evidence type="ECO:0000256" key="5">
    <source>
        <dbReference type="ARBA" id="ARBA00013198"/>
    </source>
</evidence>
<comment type="caution">
    <text evidence="9">The sequence shown here is derived from an EMBL/GenBank/DDBJ whole genome shotgun (WGS) entry which is preliminary data.</text>
</comment>
<evidence type="ECO:0000256" key="7">
    <source>
        <dbReference type="RuleBase" id="RU365095"/>
    </source>
</evidence>
<dbReference type="InterPro" id="IPR006148">
    <property type="entry name" value="Glc/Gal-6P_isomerase"/>
</dbReference>
<evidence type="ECO:0000256" key="2">
    <source>
        <dbReference type="ARBA" id="ARBA00002681"/>
    </source>
</evidence>
<name>A0A2T2X2H7_9FIRM</name>
<comment type="function">
    <text evidence="2 7">Hydrolysis of 6-phosphogluconolactone to 6-phosphogluconate.</text>
</comment>
<dbReference type="PANTHER" id="PTHR11054:SF0">
    <property type="entry name" value="6-PHOSPHOGLUCONOLACTONASE"/>
    <property type="match status" value="1"/>
</dbReference>
<accession>A0A2T2X2H7</accession>
<dbReference type="Gene3D" id="3.40.50.1360">
    <property type="match status" value="1"/>
</dbReference>
<evidence type="ECO:0000313" key="9">
    <source>
        <dbReference type="EMBL" id="PSR28695.1"/>
    </source>
</evidence>
<dbReference type="InterPro" id="IPR039104">
    <property type="entry name" value="6PGL"/>
</dbReference>
<proteinExistence type="inferred from homology"/>
<evidence type="ECO:0000256" key="4">
    <source>
        <dbReference type="ARBA" id="ARBA00010662"/>
    </source>
</evidence>
<feature type="domain" description="Glucosamine/galactosamine-6-phosphate isomerase" evidence="8">
    <location>
        <begin position="12"/>
        <end position="229"/>
    </location>
</feature>
<comment type="pathway">
    <text evidence="3 7">Carbohydrate degradation; pentose phosphate pathway; D-ribulose 5-phosphate from D-glucose 6-phosphate (oxidative stage): step 2/3.</text>
</comment>
<dbReference type="Proteomes" id="UP000242699">
    <property type="component" value="Unassembled WGS sequence"/>
</dbReference>
<dbReference type="NCBIfam" id="TIGR01198">
    <property type="entry name" value="pgl"/>
    <property type="match status" value="1"/>
</dbReference>
<dbReference type="GO" id="GO:0006098">
    <property type="term" value="P:pentose-phosphate shunt"/>
    <property type="evidence" value="ECO:0007669"/>
    <property type="project" value="UniProtKB-UniPathway"/>
</dbReference>
<evidence type="ECO:0000259" key="8">
    <source>
        <dbReference type="Pfam" id="PF01182"/>
    </source>
</evidence>
<protein>
    <recommendedName>
        <fullName evidence="6 7">6-phosphogluconolactonase</fullName>
        <shortName evidence="7">6PGL</shortName>
        <ecNumber evidence="5 7">3.1.1.31</ecNumber>
    </recommendedName>
</protein>
<reference evidence="9 10" key="1">
    <citation type="journal article" date="2014" name="BMC Genomics">
        <title>Comparison of environmental and isolate Sulfobacillus genomes reveals diverse carbon, sulfur, nitrogen, and hydrogen metabolisms.</title>
        <authorList>
            <person name="Justice N.B."/>
            <person name="Norman A."/>
            <person name="Brown C.T."/>
            <person name="Singh A."/>
            <person name="Thomas B.C."/>
            <person name="Banfield J.F."/>
        </authorList>
    </citation>
    <scope>NUCLEOTIDE SEQUENCE [LARGE SCALE GENOMIC DNA]</scope>
    <source>
        <strain evidence="9">AMDSBA1</strain>
    </source>
</reference>
<dbReference type="CDD" id="cd01400">
    <property type="entry name" value="6PGL"/>
    <property type="match status" value="1"/>
</dbReference>
<dbReference type="GO" id="GO:0005975">
    <property type="term" value="P:carbohydrate metabolic process"/>
    <property type="evidence" value="ECO:0007669"/>
    <property type="project" value="UniProtKB-UniRule"/>
</dbReference>
<dbReference type="AlphaFoldDB" id="A0A2T2X2H7"/>
<dbReference type="InterPro" id="IPR037171">
    <property type="entry name" value="NagB/RpiA_transferase-like"/>
</dbReference>
<dbReference type="EC" id="3.1.1.31" evidence="5 7"/>
<sequence length="243" mass="27208">MPDNEIHISSSVDAVVADLAGWIVDIAGQASVDRGKFRIALSGGSTPKALYSLLAKEPFQDQIDWSRTEIFFGDERDVPPTHPDSNYHMANETLFSRLRRPPLAVHRWYTEYSPELALADYRSHLTENGTQSYPPSLDLILLGLGPEGHTASLFPDQPVLNSPDLVAHVFVPSHQSWRYTFTLPLINQARHIAFLVTGETKRDIVSHIFLHHLDVPAARVRPVAGDTHWFLDEQSAANISTRK</sequence>
<evidence type="ECO:0000256" key="1">
    <source>
        <dbReference type="ARBA" id="ARBA00000832"/>
    </source>
</evidence>
<gene>
    <name evidence="7 9" type="primary">pgl</name>
    <name evidence="9" type="ORF">C7B43_09790</name>
</gene>
<evidence type="ECO:0000313" key="10">
    <source>
        <dbReference type="Proteomes" id="UP000242699"/>
    </source>
</evidence>
<keyword evidence="7" id="KW-0378">Hydrolase</keyword>
<dbReference type="Pfam" id="PF01182">
    <property type="entry name" value="Glucosamine_iso"/>
    <property type="match status" value="1"/>
</dbReference>
<dbReference type="UniPathway" id="UPA00115">
    <property type="reaction ID" value="UER00409"/>
</dbReference>
<organism evidence="9 10">
    <name type="scientific">Sulfobacillus benefaciens</name>
    <dbReference type="NCBI Taxonomy" id="453960"/>
    <lineage>
        <taxon>Bacteria</taxon>
        <taxon>Bacillati</taxon>
        <taxon>Bacillota</taxon>
        <taxon>Clostridia</taxon>
        <taxon>Eubacteriales</taxon>
        <taxon>Clostridiales Family XVII. Incertae Sedis</taxon>
        <taxon>Sulfobacillus</taxon>
    </lineage>
</organism>
<evidence type="ECO:0000256" key="6">
    <source>
        <dbReference type="ARBA" id="ARBA00020337"/>
    </source>
</evidence>
<comment type="catalytic activity">
    <reaction evidence="1 7">
        <text>6-phospho-D-glucono-1,5-lactone + H2O = 6-phospho-D-gluconate + H(+)</text>
        <dbReference type="Rhea" id="RHEA:12556"/>
        <dbReference type="ChEBI" id="CHEBI:15377"/>
        <dbReference type="ChEBI" id="CHEBI:15378"/>
        <dbReference type="ChEBI" id="CHEBI:57955"/>
        <dbReference type="ChEBI" id="CHEBI:58759"/>
        <dbReference type="EC" id="3.1.1.31"/>
    </reaction>
</comment>
<comment type="similarity">
    <text evidence="4 7">Belongs to the glucosamine/galactosamine-6-phosphate isomerase family. 6-phosphogluconolactonase subfamily.</text>
</comment>
<dbReference type="InterPro" id="IPR005900">
    <property type="entry name" value="6-phosphogluconolactonase_DevB"/>
</dbReference>
<dbReference type="EMBL" id="PXYT01000019">
    <property type="protein sequence ID" value="PSR28695.1"/>
    <property type="molecule type" value="Genomic_DNA"/>
</dbReference>
<evidence type="ECO:0000256" key="3">
    <source>
        <dbReference type="ARBA" id="ARBA00004961"/>
    </source>
</evidence>